<dbReference type="EMBL" id="BK032758">
    <property type="protein sequence ID" value="DAF58680.1"/>
    <property type="molecule type" value="Genomic_DNA"/>
</dbReference>
<reference evidence="1" key="1">
    <citation type="journal article" date="2021" name="Proc. Natl. Acad. Sci. U.S.A.">
        <title>A Catalog of Tens of Thousands of Viruses from Human Metagenomes Reveals Hidden Associations with Chronic Diseases.</title>
        <authorList>
            <person name="Tisza M.J."/>
            <person name="Buck C.B."/>
        </authorList>
    </citation>
    <scope>NUCLEOTIDE SEQUENCE</scope>
    <source>
        <strain evidence="1">Ct86u1</strain>
    </source>
</reference>
<sequence length="32" mass="3576">MTTSQHLIVPSRMRLAFSPNSAFMTSVPTTEH</sequence>
<protein>
    <submittedName>
        <fullName evidence="1">Uncharacterized protein</fullName>
    </submittedName>
</protein>
<evidence type="ECO:0000313" key="1">
    <source>
        <dbReference type="EMBL" id="DAF58680.1"/>
    </source>
</evidence>
<accession>A0A8S5T6E2</accession>
<name>A0A8S5T6E2_9CAUD</name>
<organism evidence="1">
    <name type="scientific">Siphoviridae sp. ct86u1</name>
    <dbReference type="NCBI Taxonomy" id="2827789"/>
    <lineage>
        <taxon>Viruses</taxon>
        <taxon>Duplodnaviria</taxon>
        <taxon>Heunggongvirae</taxon>
        <taxon>Uroviricota</taxon>
        <taxon>Caudoviricetes</taxon>
    </lineage>
</organism>
<proteinExistence type="predicted"/>